<proteinExistence type="predicted"/>
<reference evidence="1 2" key="1">
    <citation type="submission" date="2024-06" db="EMBL/GenBank/DDBJ databases">
        <title>The Natural Products Discovery Center: Release of the First 8490 Sequenced Strains for Exploring Actinobacteria Biosynthetic Diversity.</title>
        <authorList>
            <person name="Kalkreuter E."/>
            <person name="Kautsar S.A."/>
            <person name="Yang D."/>
            <person name="Bader C.D."/>
            <person name="Teijaro C.N."/>
            <person name="Fluegel L."/>
            <person name="Davis C.M."/>
            <person name="Simpson J.R."/>
            <person name="Lauterbach L."/>
            <person name="Steele A.D."/>
            <person name="Gui C."/>
            <person name="Meng S."/>
            <person name="Li G."/>
            <person name="Viehrig K."/>
            <person name="Ye F."/>
            <person name="Su P."/>
            <person name="Kiefer A.F."/>
            <person name="Nichols A."/>
            <person name="Cepeda A.J."/>
            <person name="Yan W."/>
            <person name="Fan B."/>
            <person name="Jiang Y."/>
            <person name="Adhikari A."/>
            <person name="Zheng C.-J."/>
            <person name="Schuster L."/>
            <person name="Cowan T.M."/>
            <person name="Smanski M.J."/>
            <person name="Chevrette M.G."/>
            <person name="De Carvalho L.P.S."/>
            <person name="Shen B."/>
        </authorList>
    </citation>
    <scope>NUCLEOTIDE SEQUENCE [LARGE SCALE GENOMIC DNA]</scope>
    <source>
        <strain evidence="1 2">NPDC045705</strain>
    </source>
</reference>
<keyword evidence="2" id="KW-1185">Reference proteome</keyword>
<protein>
    <recommendedName>
        <fullName evidence="3">Secreted protein</fullName>
    </recommendedName>
</protein>
<dbReference type="EMBL" id="JBEZAM010000050">
    <property type="protein sequence ID" value="MEU7296835.1"/>
    <property type="molecule type" value="Genomic_DNA"/>
</dbReference>
<dbReference type="RefSeq" id="WP_359213380.1">
    <property type="nucleotide sequence ID" value="NZ_JBEZAM010000050.1"/>
</dbReference>
<organism evidence="1 2">
    <name type="scientific">Streptomyces exfoliatus</name>
    <name type="common">Streptomyces hydrogenans</name>
    <dbReference type="NCBI Taxonomy" id="1905"/>
    <lineage>
        <taxon>Bacteria</taxon>
        <taxon>Bacillati</taxon>
        <taxon>Actinomycetota</taxon>
        <taxon>Actinomycetes</taxon>
        <taxon>Kitasatosporales</taxon>
        <taxon>Streptomycetaceae</taxon>
        <taxon>Streptomyces</taxon>
    </lineage>
</organism>
<gene>
    <name evidence="1" type="ORF">AB0A76_27155</name>
</gene>
<evidence type="ECO:0008006" key="3">
    <source>
        <dbReference type="Google" id="ProtNLM"/>
    </source>
</evidence>
<evidence type="ECO:0000313" key="1">
    <source>
        <dbReference type="EMBL" id="MEU7296835.1"/>
    </source>
</evidence>
<comment type="caution">
    <text evidence="1">The sequence shown here is derived from an EMBL/GenBank/DDBJ whole genome shotgun (WGS) entry which is preliminary data.</text>
</comment>
<sequence>MSPSTVGGRRGRRAVPGVLVAAGAAFVLALTGCSDDGGGSGVADDRADATAAVCEELTGLRGHSGEMRNLDPSETVQGIQDVRADMTDDMAEIRDAAEEAGVNTDALQAAFQELDVTMDHLDRNMTGPAAVDQVTPHLDKLDKEITNTENLAGCVPA</sequence>
<accession>A0ABV3D2X2</accession>
<dbReference type="Proteomes" id="UP001551210">
    <property type="component" value="Unassembled WGS sequence"/>
</dbReference>
<evidence type="ECO:0000313" key="2">
    <source>
        <dbReference type="Proteomes" id="UP001551210"/>
    </source>
</evidence>
<name>A0ABV3D2X2_STREX</name>